<evidence type="ECO:0000256" key="1">
    <source>
        <dbReference type="ARBA" id="ARBA00022441"/>
    </source>
</evidence>
<accession>A0A518BSE6</accession>
<dbReference type="EMBL" id="CP036287">
    <property type="protein sequence ID" value="QDU69891.1"/>
    <property type="molecule type" value="Genomic_DNA"/>
</dbReference>
<dbReference type="InterPro" id="IPR015915">
    <property type="entry name" value="Kelch-typ_b-propeller"/>
</dbReference>
<dbReference type="RefSeq" id="WP_145070220.1">
    <property type="nucleotide sequence ID" value="NZ_CP036287.1"/>
</dbReference>
<keyword evidence="3" id="KW-0812">Transmembrane</keyword>
<dbReference type="InterPro" id="IPR037293">
    <property type="entry name" value="Gal_Oxidase_central_sf"/>
</dbReference>
<evidence type="ECO:0008006" key="6">
    <source>
        <dbReference type="Google" id="ProtNLM"/>
    </source>
</evidence>
<keyword evidence="3" id="KW-1133">Transmembrane helix</keyword>
<evidence type="ECO:0000313" key="4">
    <source>
        <dbReference type="EMBL" id="QDU69891.1"/>
    </source>
</evidence>
<keyword evidence="3" id="KW-0472">Membrane</keyword>
<organism evidence="4 5">
    <name type="scientific">Engelhardtia mirabilis</name>
    <dbReference type="NCBI Taxonomy" id="2528011"/>
    <lineage>
        <taxon>Bacteria</taxon>
        <taxon>Pseudomonadati</taxon>
        <taxon>Planctomycetota</taxon>
        <taxon>Planctomycetia</taxon>
        <taxon>Planctomycetia incertae sedis</taxon>
        <taxon>Engelhardtia</taxon>
    </lineage>
</organism>
<feature type="transmembrane region" description="Helical" evidence="3">
    <location>
        <begin position="34"/>
        <end position="57"/>
    </location>
</feature>
<dbReference type="Gene3D" id="2.130.10.80">
    <property type="entry name" value="Galactose oxidase/kelch, beta-propeller"/>
    <property type="match status" value="2"/>
</dbReference>
<dbReference type="SUPFAM" id="SSF50965">
    <property type="entry name" value="Galactose oxidase, central domain"/>
    <property type="match status" value="1"/>
</dbReference>
<dbReference type="KEGG" id="pbap:Pla133_50140"/>
<evidence type="ECO:0000256" key="3">
    <source>
        <dbReference type="SAM" id="Phobius"/>
    </source>
</evidence>
<protein>
    <recommendedName>
        <fullName evidence="6">N-acetylneuraminate epimerase</fullName>
    </recommendedName>
</protein>
<name>A0A518BSE6_9BACT</name>
<proteinExistence type="predicted"/>
<evidence type="ECO:0000256" key="2">
    <source>
        <dbReference type="ARBA" id="ARBA00022737"/>
    </source>
</evidence>
<dbReference type="SUPFAM" id="SSF117281">
    <property type="entry name" value="Kelch motif"/>
    <property type="match status" value="1"/>
</dbReference>
<dbReference type="InterPro" id="IPR011043">
    <property type="entry name" value="Gal_Oxase/kelch_b-propeller"/>
</dbReference>
<dbReference type="PANTHER" id="PTHR45632">
    <property type="entry name" value="LD33804P"/>
    <property type="match status" value="1"/>
</dbReference>
<keyword evidence="5" id="KW-1185">Reference proteome</keyword>
<dbReference type="Gene3D" id="2.120.10.80">
    <property type="entry name" value="Kelch-type beta propeller"/>
    <property type="match status" value="1"/>
</dbReference>
<reference evidence="4 5" key="1">
    <citation type="submission" date="2019-02" db="EMBL/GenBank/DDBJ databases">
        <title>Deep-cultivation of Planctomycetes and their phenomic and genomic characterization uncovers novel biology.</title>
        <authorList>
            <person name="Wiegand S."/>
            <person name="Jogler M."/>
            <person name="Boedeker C."/>
            <person name="Pinto D."/>
            <person name="Vollmers J."/>
            <person name="Rivas-Marin E."/>
            <person name="Kohn T."/>
            <person name="Peeters S.H."/>
            <person name="Heuer A."/>
            <person name="Rast P."/>
            <person name="Oberbeckmann S."/>
            <person name="Bunk B."/>
            <person name="Jeske O."/>
            <person name="Meyerdierks A."/>
            <person name="Storesund J.E."/>
            <person name="Kallscheuer N."/>
            <person name="Luecker S."/>
            <person name="Lage O.M."/>
            <person name="Pohl T."/>
            <person name="Merkel B.J."/>
            <person name="Hornburger P."/>
            <person name="Mueller R.-W."/>
            <person name="Bruemmer F."/>
            <person name="Labrenz M."/>
            <person name="Spormann A.M."/>
            <person name="Op den Camp H."/>
            <person name="Overmann J."/>
            <person name="Amann R."/>
            <person name="Jetten M.S.M."/>
            <person name="Mascher T."/>
            <person name="Medema M.H."/>
            <person name="Devos D.P."/>
            <person name="Kaster A.-K."/>
            <person name="Ovreas L."/>
            <person name="Rohde M."/>
            <person name="Galperin M.Y."/>
            <person name="Jogler C."/>
        </authorList>
    </citation>
    <scope>NUCLEOTIDE SEQUENCE [LARGE SCALE GENOMIC DNA]</scope>
    <source>
        <strain evidence="4 5">Pla133</strain>
    </source>
</reference>
<dbReference type="AlphaFoldDB" id="A0A518BSE6"/>
<dbReference type="Proteomes" id="UP000316921">
    <property type="component" value="Chromosome"/>
</dbReference>
<evidence type="ECO:0000313" key="5">
    <source>
        <dbReference type="Proteomes" id="UP000316921"/>
    </source>
</evidence>
<keyword evidence="2" id="KW-0677">Repeat</keyword>
<gene>
    <name evidence="4" type="ORF">Pla133_50140</name>
</gene>
<sequence>MRLKSLATVGLAAWATLGAPYIDEAEADHPAVAVAAIGGIVFIGTVAIIGVVAIHAIDNDASLSAEGNTKEGTISVEVNTSGEDPQENSLAGNVAYFPQELGFIPSPAYQIQEEIRVEELAGEGVHWSSAGLVWDADVLTPGHRDNVVDHDIQRIGEARFVRQPGTPAGVKARVDLQVDIDNLHVSTSPIPKTHGFAGYQYRISSPQLGVLFEAGGSVHQGQQPIYSGAIPAGAYQGQLGEFTLPAFHQSFTIDIPGDHPVVDVVYELHTFGTGVKEEGQLDLAWKGGLLGESLDFELTGDPLEMAYHIVSFDNGPTPLSATDPLDPRSLLVGAADPQLSAFVQLGPDGVAQHSIAIPGLPFIAGMEVYSQAVTMPGLSTMVDNVSNPTATVLGEQGTQHASLPGQPLDRRLHTATELPDGRVLLIGGITGVGGGVVPMSFYDATTMAMAPAGAGLIGGPRAGHEAVLLQNGDVLVFGGTRPNGQPVLACERVKVAGDGSLVVQPAAPLPSPRTLGQATLLNDGRVLLTGGATQPLAGDDQASFASATSQSLAYDPAANAWQQVASLRVPLLGHGQSLLPDGTVLVTGGIVPDPAGFVATAATWIFDPATDSWQAGPPLPEARALHSQIPTFDGGAFVAGGGGIAPLAGNGYALVAEGETYVYSPTGDAGFSAGADLPTSILGLRMCWICHGPDEGYGGTWYCGFPCIGPIGDGPIILNPGTTTASSSDLVMYEQGFSVQSTIGATLFPRAGGTLNLLAGEDRMLMTGGGNGAQPAEIFVTGNGSQL</sequence>
<keyword evidence="1" id="KW-0880">Kelch repeat</keyword>
<dbReference type="PANTHER" id="PTHR45632:SF3">
    <property type="entry name" value="KELCH-LIKE PROTEIN 32"/>
    <property type="match status" value="1"/>
</dbReference>